<dbReference type="OrthoDB" id="9784557at2"/>
<accession>A0A3E3K3Y8</accession>
<dbReference type="PROSITE" id="PS51736">
    <property type="entry name" value="RECOMBINASES_3"/>
    <property type="match status" value="1"/>
</dbReference>
<dbReference type="Gene3D" id="3.40.50.1390">
    <property type="entry name" value="Resolvase, N-terminal catalytic domain"/>
    <property type="match status" value="1"/>
</dbReference>
<dbReference type="SUPFAM" id="SSF53041">
    <property type="entry name" value="Resolvase-like"/>
    <property type="match status" value="1"/>
</dbReference>
<dbReference type="EMBL" id="QVLX01000002">
    <property type="protein sequence ID" value="RGE88666.1"/>
    <property type="molecule type" value="Genomic_DNA"/>
</dbReference>
<dbReference type="AlphaFoldDB" id="A0A3E3K3Y8"/>
<dbReference type="InterPro" id="IPR011109">
    <property type="entry name" value="DNA_bind_recombinase_dom"/>
</dbReference>
<evidence type="ECO:0000259" key="1">
    <source>
        <dbReference type="PROSITE" id="PS51736"/>
    </source>
</evidence>
<dbReference type="InterPro" id="IPR038109">
    <property type="entry name" value="DNA_bind_recomb_sf"/>
</dbReference>
<proteinExistence type="predicted"/>
<protein>
    <submittedName>
        <fullName evidence="3">Recombinase TnpX</fullName>
    </submittedName>
</protein>
<dbReference type="GO" id="GO:0003677">
    <property type="term" value="F:DNA binding"/>
    <property type="evidence" value="ECO:0007669"/>
    <property type="project" value="InterPro"/>
</dbReference>
<dbReference type="GO" id="GO:0000150">
    <property type="term" value="F:DNA strand exchange activity"/>
    <property type="evidence" value="ECO:0007669"/>
    <property type="project" value="InterPro"/>
</dbReference>
<dbReference type="InterPro" id="IPR006119">
    <property type="entry name" value="Resolv_N"/>
</dbReference>
<name>A0A3E3K3Y8_9FIRM</name>
<dbReference type="PANTHER" id="PTHR30461:SF23">
    <property type="entry name" value="DNA RECOMBINASE-RELATED"/>
    <property type="match status" value="1"/>
</dbReference>
<reference evidence="3 4" key="1">
    <citation type="submission" date="2018-08" db="EMBL/GenBank/DDBJ databases">
        <title>A genome reference for cultivated species of the human gut microbiota.</title>
        <authorList>
            <person name="Zou Y."/>
            <person name="Xue W."/>
            <person name="Luo G."/>
        </authorList>
    </citation>
    <scope>NUCLEOTIDE SEQUENCE [LARGE SCALE GENOMIC DNA]</scope>
    <source>
        <strain evidence="3 4">AF37-2AT</strain>
    </source>
</reference>
<dbReference type="InterPro" id="IPR036162">
    <property type="entry name" value="Resolvase-like_N_sf"/>
</dbReference>
<sequence length="545" mass="62006">MARKSRKHTMAQAAMPASPFISTALYIRLSVEDNNKRGNSIETQKLVLEKFLFGKPELRLYDIYIDNGATGTNFNRDGFQRMLSDIESGKVGCVIVKDLSRLGRNAIDTGYYIERYFPSHNVRFISVTDQFDSENPDNLHGGIILPLKNMINEAYALDIGRKIKAQARQDMKEGKYVGGRAPFGYMKDPDDCHKLIIDPVAAPVVRQIFQWAYEKVPLNRIVLLLNEGGYPSPGKYKMQTGEITHQALAGRGYWQTWTVSKILQEDKYTGDMVQGRTKTVLHRQVPAGEENLIVVTGTHEPIVSREIFDAVQKYRAEVAEESKKHPVIPYTPNIFKGRIFCGDCGRSLHRQRQQCNGSYRFHCLTPTRVHKDKCAGVSISETELMETVLDILKRELAAVLGDYALLLNDNIQKQEKEVATREKINRAKLQLNQSREFLQTLYESLMNGAIDSEEYFVLKATYEEQMQAAQKELSFYENQSAVRQGQAEKCKNLEKDEQELLAGGSLTAALIERLIERITVYPNKQVDVKFTFRTDFEAFKEAAAE</sequence>
<organism evidence="3 4">
    <name type="scientific">Sellimonas intestinalis</name>
    <dbReference type="NCBI Taxonomy" id="1653434"/>
    <lineage>
        <taxon>Bacteria</taxon>
        <taxon>Bacillati</taxon>
        <taxon>Bacillota</taxon>
        <taxon>Clostridia</taxon>
        <taxon>Lachnospirales</taxon>
        <taxon>Lachnospiraceae</taxon>
        <taxon>Sellimonas</taxon>
    </lineage>
</organism>
<dbReference type="Pfam" id="PF07508">
    <property type="entry name" value="Recombinase"/>
    <property type="match status" value="1"/>
</dbReference>
<evidence type="ECO:0000313" key="4">
    <source>
        <dbReference type="Proteomes" id="UP000261080"/>
    </source>
</evidence>
<feature type="domain" description="Recombinase" evidence="2">
    <location>
        <begin position="182"/>
        <end position="321"/>
    </location>
</feature>
<keyword evidence="4" id="KW-1185">Reference proteome</keyword>
<dbReference type="Pfam" id="PF13408">
    <property type="entry name" value="Zn_ribbon_recom"/>
    <property type="match status" value="1"/>
</dbReference>
<dbReference type="PROSITE" id="PS51737">
    <property type="entry name" value="RECOMBINASE_DNA_BIND"/>
    <property type="match status" value="1"/>
</dbReference>
<evidence type="ECO:0000313" key="3">
    <source>
        <dbReference type="EMBL" id="RGE88666.1"/>
    </source>
</evidence>
<dbReference type="InterPro" id="IPR025827">
    <property type="entry name" value="Zn_ribbon_recom_dom"/>
</dbReference>
<dbReference type="RefSeq" id="WP_117493262.1">
    <property type="nucleotide sequence ID" value="NZ_QVLX01000002.1"/>
</dbReference>
<gene>
    <name evidence="3" type="ORF">DW016_03795</name>
</gene>
<evidence type="ECO:0000259" key="2">
    <source>
        <dbReference type="PROSITE" id="PS51737"/>
    </source>
</evidence>
<dbReference type="Proteomes" id="UP000261080">
    <property type="component" value="Unassembled WGS sequence"/>
</dbReference>
<comment type="caution">
    <text evidence="3">The sequence shown here is derived from an EMBL/GenBank/DDBJ whole genome shotgun (WGS) entry which is preliminary data.</text>
</comment>
<dbReference type="InterPro" id="IPR050639">
    <property type="entry name" value="SSR_resolvase"/>
</dbReference>
<feature type="domain" description="Resolvase/invertase-type recombinase catalytic" evidence="1">
    <location>
        <begin position="22"/>
        <end position="174"/>
    </location>
</feature>
<dbReference type="SMART" id="SM00857">
    <property type="entry name" value="Resolvase"/>
    <property type="match status" value="1"/>
</dbReference>
<dbReference type="Gene3D" id="3.90.1750.20">
    <property type="entry name" value="Putative Large Serine Recombinase, Chain B, Domain 2"/>
    <property type="match status" value="1"/>
</dbReference>
<dbReference type="Pfam" id="PF00239">
    <property type="entry name" value="Resolvase"/>
    <property type="match status" value="1"/>
</dbReference>
<dbReference type="PANTHER" id="PTHR30461">
    <property type="entry name" value="DNA-INVERTASE FROM LAMBDOID PROPHAGE"/>
    <property type="match status" value="1"/>
</dbReference>